<sequence length="246" mass="27782">MPDSACPVPASVVDALDRIGGRDATPERRHWEALAATNPVYRFGTGEAAWIVKRPKDADKDLRVDAVLAALAVPHCAIVPLGEGWIAMRDVGDASLERLDPAHYRIDLFDQLGTLAASALRLGMRDRKLANILVARDGSLMHIDYEGGFRAGLLTRMLRPHRYYRYLLTRLFFDVARHFGESDLDAAFARFKNGFGPEWARMARLRLPRELASRLHTRERLHLACERRSAGRICVHFDRIFAARRA</sequence>
<proteinExistence type="predicted"/>
<name>A0A2I6S9H0_9RHOO</name>
<protein>
    <recommendedName>
        <fullName evidence="3">Serine/threonine protein kinase</fullName>
    </recommendedName>
</protein>
<dbReference type="AlphaFoldDB" id="A0A2I6S9H0"/>
<reference evidence="1 2" key="1">
    <citation type="submission" date="2018-01" db="EMBL/GenBank/DDBJ databases">
        <authorList>
            <person name="Fu G.-Y."/>
        </authorList>
    </citation>
    <scope>NUCLEOTIDE SEQUENCE [LARGE SCALE GENOMIC DNA]</scope>
    <source>
        <strain evidence="1 2">SY39</strain>
    </source>
</reference>
<dbReference type="SUPFAM" id="SSF56112">
    <property type="entry name" value="Protein kinase-like (PK-like)"/>
    <property type="match status" value="2"/>
</dbReference>
<dbReference type="InterPro" id="IPR011009">
    <property type="entry name" value="Kinase-like_dom_sf"/>
</dbReference>
<accession>A0A2I6S9H0</accession>
<organism evidence="1 2">
    <name type="scientific">Pseudazoarcus pumilus</name>
    <dbReference type="NCBI Taxonomy" id="2067960"/>
    <lineage>
        <taxon>Bacteria</taxon>
        <taxon>Pseudomonadati</taxon>
        <taxon>Pseudomonadota</taxon>
        <taxon>Betaproteobacteria</taxon>
        <taxon>Rhodocyclales</taxon>
        <taxon>Zoogloeaceae</taxon>
        <taxon>Pseudazoarcus</taxon>
    </lineage>
</organism>
<dbReference type="OrthoDB" id="9796770at2"/>
<dbReference type="EMBL" id="CP025682">
    <property type="protein sequence ID" value="AUN95910.1"/>
    <property type="molecule type" value="Genomic_DNA"/>
</dbReference>
<dbReference type="Proteomes" id="UP000242205">
    <property type="component" value="Chromosome"/>
</dbReference>
<keyword evidence="2" id="KW-1185">Reference proteome</keyword>
<dbReference type="KEGG" id="atw:C0099_13790"/>
<dbReference type="RefSeq" id="WP_102247955.1">
    <property type="nucleotide sequence ID" value="NZ_CP025682.1"/>
</dbReference>
<evidence type="ECO:0008006" key="3">
    <source>
        <dbReference type="Google" id="ProtNLM"/>
    </source>
</evidence>
<gene>
    <name evidence="1" type="ORF">C0099_13790</name>
</gene>
<evidence type="ECO:0000313" key="1">
    <source>
        <dbReference type="EMBL" id="AUN95910.1"/>
    </source>
</evidence>
<evidence type="ECO:0000313" key="2">
    <source>
        <dbReference type="Proteomes" id="UP000242205"/>
    </source>
</evidence>